<dbReference type="CDD" id="cd09917">
    <property type="entry name" value="F-box_SF"/>
    <property type="match status" value="1"/>
</dbReference>
<evidence type="ECO:0000313" key="3">
    <source>
        <dbReference type="Proteomes" id="UP001221142"/>
    </source>
</evidence>
<dbReference type="SMART" id="SM00256">
    <property type="entry name" value="FBOX"/>
    <property type="match status" value="1"/>
</dbReference>
<dbReference type="InterPro" id="IPR036047">
    <property type="entry name" value="F-box-like_dom_sf"/>
</dbReference>
<evidence type="ECO:0000313" key="2">
    <source>
        <dbReference type="EMBL" id="KAJ7614925.1"/>
    </source>
</evidence>
<dbReference type="EMBL" id="JARKIF010000025">
    <property type="protein sequence ID" value="KAJ7614925.1"/>
    <property type="molecule type" value="Genomic_DNA"/>
</dbReference>
<evidence type="ECO:0000259" key="1">
    <source>
        <dbReference type="SMART" id="SM00256"/>
    </source>
</evidence>
<gene>
    <name evidence="2" type="ORF">FB45DRAFT_1064553</name>
</gene>
<dbReference type="SUPFAM" id="SSF81383">
    <property type="entry name" value="F-box domain"/>
    <property type="match status" value="1"/>
</dbReference>
<dbReference type="InterPro" id="IPR001810">
    <property type="entry name" value="F-box_dom"/>
</dbReference>
<reference evidence="2" key="1">
    <citation type="submission" date="2023-03" db="EMBL/GenBank/DDBJ databases">
        <title>Massive genome expansion in bonnet fungi (Mycena s.s.) driven by repeated elements and novel gene families across ecological guilds.</title>
        <authorList>
            <consortium name="Lawrence Berkeley National Laboratory"/>
            <person name="Harder C.B."/>
            <person name="Miyauchi S."/>
            <person name="Viragh M."/>
            <person name="Kuo A."/>
            <person name="Thoen E."/>
            <person name="Andreopoulos B."/>
            <person name="Lu D."/>
            <person name="Skrede I."/>
            <person name="Drula E."/>
            <person name="Henrissat B."/>
            <person name="Morin E."/>
            <person name="Kohler A."/>
            <person name="Barry K."/>
            <person name="LaButti K."/>
            <person name="Morin E."/>
            <person name="Salamov A."/>
            <person name="Lipzen A."/>
            <person name="Mereny Z."/>
            <person name="Hegedus B."/>
            <person name="Baldrian P."/>
            <person name="Stursova M."/>
            <person name="Weitz H."/>
            <person name="Taylor A."/>
            <person name="Grigoriev I.V."/>
            <person name="Nagy L.G."/>
            <person name="Martin F."/>
            <person name="Kauserud H."/>
        </authorList>
    </citation>
    <scope>NUCLEOTIDE SEQUENCE</scope>
    <source>
        <strain evidence="2">9284</strain>
    </source>
</reference>
<dbReference type="Pfam" id="PF12937">
    <property type="entry name" value="F-box-like"/>
    <property type="match status" value="1"/>
</dbReference>
<dbReference type="AlphaFoldDB" id="A0AAD7BAK0"/>
<feature type="domain" description="F-box" evidence="1">
    <location>
        <begin position="66"/>
        <end position="105"/>
    </location>
</feature>
<organism evidence="2 3">
    <name type="scientific">Roridomyces roridus</name>
    <dbReference type="NCBI Taxonomy" id="1738132"/>
    <lineage>
        <taxon>Eukaryota</taxon>
        <taxon>Fungi</taxon>
        <taxon>Dikarya</taxon>
        <taxon>Basidiomycota</taxon>
        <taxon>Agaricomycotina</taxon>
        <taxon>Agaricomycetes</taxon>
        <taxon>Agaricomycetidae</taxon>
        <taxon>Agaricales</taxon>
        <taxon>Marasmiineae</taxon>
        <taxon>Mycenaceae</taxon>
        <taxon>Roridomyces</taxon>
    </lineage>
</organism>
<dbReference type="Proteomes" id="UP001221142">
    <property type="component" value="Unassembled WGS sequence"/>
</dbReference>
<accession>A0AAD7BAK0</accession>
<protein>
    <recommendedName>
        <fullName evidence="1">F-box domain-containing protein</fullName>
    </recommendedName>
</protein>
<sequence length="592" mass="65446">MATIQSAVAVSRAVRGSLTITSPLSPGPPSSRPAMRSFKKFFTGCFTPSVSRRRVSTAPRAGQDLLPIELWDEIFSLLTDEDLLRAARVSKPFNILCIRVHVARHKLPSVAESQASLQVKSAALPALQLSCTTLGAERLFCHFDTDLGIQRGLEALATIIGRSGTLRRVDLKFNVILCCLHERDTSVPQPLRSRWRIMHKFCGALSAMALKAPAGKVVVIARSYLYEGHAVDVAGWNWHSKPLPPKLPLLPRRLFRRNTRLEPSPRLPCMVPRRSTTLPWDHVYDTESVSMHSSLDPQFTLFVFNDDAIEILDLRHSPISSSLLFASLRTLEFPALVTLIIPDGIVSHDWAAFLLRHPALRSFAYMLEDNNTASPAPGTIHCQPIAHPGLREITAWGISNIERAMTVLGSSPSLSVLRFAIYPSAAECLRDLIPTLGIIAQLPAPVSFTLEIKDDDMSHSLGGHRGRGSGLSAEHCLLVDDEVSASTRALHCIDRVTIRCSAGDMARAALKWLALLPALRLVEFDLYLEGWPQGKDDGLAWRDACEEFRRTAVGALHGVEFKWSLMNRRRLSYCRLMFGSLPLGSEAEIIST</sequence>
<keyword evidence="3" id="KW-1185">Reference proteome</keyword>
<name>A0AAD7BAK0_9AGAR</name>
<proteinExistence type="predicted"/>
<comment type="caution">
    <text evidence="2">The sequence shown here is derived from an EMBL/GenBank/DDBJ whole genome shotgun (WGS) entry which is preliminary data.</text>
</comment>